<feature type="region of interest" description="Disordered" evidence="1">
    <location>
        <begin position="1783"/>
        <end position="1811"/>
    </location>
</feature>
<feature type="compositionally biased region" description="Basic and acidic residues" evidence="1">
    <location>
        <begin position="47"/>
        <end position="68"/>
    </location>
</feature>
<feature type="region of interest" description="Disordered" evidence="1">
    <location>
        <begin position="2343"/>
        <end position="2402"/>
    </location>
</feature>
<evidence type="ECO:0000313" key="3">
    <source>
        <dbReference type="Proteomes" id="UP000274131"/>
    </source>
</evidence>
<feature type="region of interest" description="Disordered" evidence="1">
    <location>
        <begin position="882"/>
        <end position="905"/>
    </location>
</feature>
<feature type="compositionally biased region" description="Basic and acidic residues" evidence="1">
    <location>
        <begin position="1226"/>
        <end position="1239"/>
    </location>
</feature>
<feature type="compositionally biased region" description="Basic and acidic residues" evidence="1">
    <location>
        <begin position="2347"/>
        <end position="2383"/>
    </location>
</feature>
<feature type="compositionally biased region" description="Basic and acidic residues" evidence="1">
    <location>
        <begin position="1"/>
        <end position="15"/>
    </location>
</feature>
<dbReference type="EMBL" id="UXUI01008077">
    <property type="protein sequence ID" value="VDD90429.1"/>
    <property type="molecule type" value="Genomic_DNA"/>
</dbReference>
<dbReference type="Proteomes" id="UP000274131">
    <property type="component" value="Unassembled WGS sequence"/>
</dbReference>
<reference evidence="2 3" key="2">
    <citation type="submission" date="2018-10" db="EMBL/GenBank/DDBJ databases">
        <authorList>
            <consortium name="Pathogen Informatics"/>
        </authorList>
    </citation>
    <scope>NUCLEOTIDE SEQUENCE [LARGE SCALE GENOMIC DNA]</scope>
</reference>
<feature type="compositionally biased region" description="Basic and acidic residues" evidence="1">
    <location>
        <begin position="1979"/>
        <end position="1989"/>
    </location>
</feature>
<feature type="compositionally biased region" description="Low complexity" evidence="1">
    <location>
        <begin position="2001"/>
        <end position="2010"/>
    </location>
</feature>
<name>A0A0N4V5Q4_ENTVE</name>
<evidence type="ECO:0000313" key="2">
    <source>
        <dbReference type="EMBL" id="VDD90429.1"/>
    </source>
</evidence>
<keyword evidence="3" id="KW-1185">Reference proteome</keyword>
<evidence type="ECO:0000256" key="1">
    <source>
        <dbReference type="SAM" id="MobiDB-lite"/>
    </source>
</evidence>
<feature type="compositionally biased region" description="Polar residues" evidence="1">
    <location>
        <begin position="73"/>
        <end position="82"/>
    </location>
</feature>
<feature type="region of interest" description="Disordered" evidence="1">
    <location>
        <begin position="1965"/>
        <end position="2051"/>
    </location>
</feature>
<feature type="region of interest" description="Disordered" evidence="1">
    <location>
        <begin position="620"/>
        <end position="644"/>
    </location>
</feature>
<feature type="region of interest" description="Disordered" evidence="1">
    <location>
        <begin position="124"/>
        <end position="145"/>
    </location>
</feature>
<feature type="region of interest" description="Disordered" evidence="1">
    <location>
        <begin position="657"/>
        <end position="680"/>
    </location>
</feature>
<feature type="compositionally biased region" description="Low complexity" evidence="1">
    <location>
        <begin position="1193"/>
        <end position="1202"/>
    </location>
</feature>
<feature type="compositionally biased region" description="Basic and acidic residues" evidence="1">
    <location>
        <begin position="2147"/>
        <end position="2165"/>
    </location>
</feature>
<proteinExistence type="predicted"/>
<evidence type="ECO:0000313" key="4">
    <source>
        <dbReference type="WBParaSite" id="EVEC_0000556901-mRNA-1"/>
    </source>
</evidence>
<feature type="region of interest" description="Disordered" evidence="1">
    <location>
        <begin position="754"/>
        <end position="808"/>
    </location>
</feature>
<organism evidence="4">
    <name type="scientific">Enterobius vermicularis</name>
    <name type="common">Human pinworm</name>
    <dbReference type="NCBI Taxonomy" id="51028"/>
    <lineage>
        <taxon>Eukaryota</taxon>
        <taxon>Metazoa</taxon>
        <taxon>Ecdysozoa</taxon>
        <taxon>Nematoda</taxon>
        <taxon>Chromadorea</taxon>
        <taxon>Rhabditida</taxon>
        <taxon>Spirurina</taxon>
        <taxon>Oxyuridomorpha</taxon>
        <taxon>Oxyuroidea</taxon>
        <taxon>Oxyuridae</taxon>
        <taxon>Enterobius</taxon>
    </lineage>
</organism>
<feature type="compositionally biased region" description="Acidic residues" evidence="1">
    <location>
        <begin position="1213"/>
        <end position="1225"/>
    </location>
</feature>
<feature type="compositionally biased region" description="Polar residues" evidence="1">
    <location>
        <begin position="891"/>
        <end position="905"/>
    </location>
</feature>
<feature type="compositionally biased region" description="Basic and acidic residues" evidence="1">
    <location>
        <begin position="629"/>
        <end position="644"/>
    </location>
</feature>
<dbReference type="WBParaSite" id="EVEC_0000556901-mRNA-1">
    <property type="protein sequence ID" value="EVEC_0000556901-mRNA-1"/>
    <property type="gene ID" value="EVEC_0000556901"/>
</dbReference>
<reference evidence="4" key="1">
    <citation type="submission" date="2017-02" db="UniProtKB">
        <authorList>
            <consortium name="WormBaseParasite"/>
        </authorList>
    </citation>
    <scope>IDENTIFICATION</scope>
</reference>
<gene>
    <name evidence="2" type="ORF">EVEC_LOCUS5180</name>
</gene>
<feature type="region of interest" description="Disordered" evidence="1">
    <location>
        <begin position="1"/>
        <end position="110"/>
    </location>
</feature>
<protein>
    <submittedName>
        <fullName evidence="4">4_1_CTD domain-containing protein</fullName>
    </submittedName>
</protein>
<feature type="compositionally biased region" description="Basic and acidic residues" evidence="1">
    <location>
        <begin position="775"/>
        <end position="786"/>
    </location>
</feature>
<feature type="region of interest" description="Disordered" evidence="1">
    <location>
        <begin position="2147"/>
        <end position="2174"/>
    </location>
</feature>
<feature type="compositionally biased region" description="Basic and acidic residues" evidence="1">
    <location>
        <begin position="129"/>
        <end position="145"/>
    </location>
</feature>
<dbReference type="STRING" id="51028.A0A0N4V5Q4"/>
<accession>A0A0N4V5Q4</accession>
<sequence length="2402" mass="271858">MNAKENKFSEDENKSKSKRRSVKQQIAFYETLKSEGPISQKDEDDDYKTFDESRTVDEKREETKRSSDEGDVSQRQAVQLTASDGFDLKKGSQHTISLQDDIDTGKQPSVSRLIGAFEEASISKTSYATDDKANGKRRAETKEQKFQEEIFRTRIVSPGASKIETASKEFESLKDFKDDTGYIPYPKHEQQQVSPEEKVTAITYGHEKTSPLVEPSKDTMGAKDLKILPTESKRSKLTYKETGFLPEEIEHETTKLELEEIGTVPKTILHDVRKGLDISTKEYQTLKRPEPEPIEIKCLAKAEELSCIKLPEKPWKKIPTEGITAEFEFQKKQLKSGETEVSKVPATYTSDIFHSVVEKPITYGEPKSYKAKATSPAATDKHKELFGYKGQKIIEETEEIIKKDGLFHSVHAAPERDLPYTEEYERTHIAGFGESEVEKPVELVRKEVEIVSNKPLDEGMMVDSKLEVSHFKITLQPDESYKTHKILQQEHLEEHYDNYLPSTIIEERGISPRDITVDVTFDQLPQSEAETEVRNEGVKKHFSSFFQAYEEEKQSQFEDRVPQPHPELELNKLEDIPYQKLPKSEKKVAVESSALGGETEESPFFAAVYEELPSYTTLSAESKITSTGPEREDQGKYQPDFSEHFDEPYSESLIRDEEIPEESLVSSSCSEKPVKEPRTSMEEESAVSYFGKKICNASESEVFQGNEVAIERKEHPGDLFTKFVLERNIEVCDQPPIKLPTVQNVDYIPGTIEYLKGSTPRPDEKEEQSASNLPIHEEPVLERLETEQEPAEPHSQSAAETEVKVSTEVPTVLSPLKSEKSGSGIKYEELLVTQGEHQRIKEFTSQMPEKALTTTELPLYKEQASGWAETEQQSVEPFSEAVVGRDEDLSQEIQTTSTPAKSTTEIQKIEAAEETTTYGQGVGKIEPEVRCGGTTVQTSIEKKFEKPEREVEKTVEISISGKDDRIFEKVHFRKVNEQISSTQQETIQKEAETSKEFSDVPYSATNVYERVSDEEPATTSISLAQEDFIRPSIIPEKTFFPSKPFEDVMNLPKTVECSTKLQLYDEKETAQTELRKGITEPYSESVLMVCEDVCQTTSLSKTFPEEKSELTTAKRTTEEVLSTEMNEGVSDALQKAYVPTTPLEQEHFGSLTGSQVVSIYGLEESVLDKHSELPHEILQVGAETERYNEEAPSKSISSEGSSKVPKLKKNDFYDSEMQQDEEETSWLDKRQEISEKSPEILESSTAEPAVTSVFIQQRDKQPEEIVPPMVRPIETSKITKEFEKIRYSTTTATSDESLPKQVELMHKPVQEHPEVRSEEQIMSNQIPISIPVIEEKSEIISSSMTFEKVRSKPDVSSPTTERAESAFIEFREDIEASASDRESKLRYEHSDARPEQWSKEELIQVIPYPSSISEEKRDLEEETVCLAEKPPLNLERKDEFSAISEREKEEIVDRAIDDLILDEQLGGTLTKIADSQSELLPDNFTSSYPRDHTAERQLFDSVPPVFGTSDEQPLKLAEKGELTSSESSADTTIIVKSSEDGKTSPIVQFTETKAVAPEMTTTIQKAPEEAQISLYEDKKGERYEPDEEYYKKNYFLEEPEVSYEVLDTPLPITGEIQNVYLTSQKPTDNELILETKNGNNALFGAPKIDIYAKSSDEKVFEPSTEETLKMEEELCEEPILLYDQHEQGVADTKLKATLVFNEPTGVLSEEPVSTKTRTSEEVTMELAEPKKTLKEIFSKTDENLYPAVETERESAVLEENEFVASQQYEDGKKDFPHAKIKLTKKEENEPEFYSETKGTGRSDADSTSSEQLESGFILPSDAEFHYPSESQEFLMTEKELCTVTGPTSSSTGPDEQTRVSKAGGAKLENVKATSEIVRRQQLEEATELQSSTTSDLADFDRVIYMPKAKADELVNYINEQIEKAKEEDERDEQLYHFSQMHEYRGALAKERLSETIDSLEAFESELSVSASPENAPPHFETDNASHLESDVQSQVDGLKKSTLLSEEFTTPTPPSSPISTGKREPSEDQKYFEPGARPKKQVVTDSTGDLDETEEYSKMVRKKFSYPGECNQKNAERDFLQRDITDEETGTTAKQGEESSWLKEQVVDIAKKTGLVATGIALAPVVAATYTVTSAYRGVMETFKGQEQHEVKTGAEEEIQPKKWESSGGDADAVKSSDDAYLTFGEATQERKTVPEEPWNENIEDMTMTTKKNQIPQPPQSKEPTVDLVHRIEKIEQGSVVETDIRRQQSETKEIIKPKEPGELDTARLTENVLQYEMANKTHEFHPQVSMTTEALKTSQEKNKKEFMEKPLEQHILELEELTAESEQHILTKTRVIQISEEQSEISVKKPLQEDIPQHEEHSFMEPQPDERTPKMDEEKYDAPESEVEVMTTTRAPEISEE</sequence>
<feature type="compositionally biased region" description="Basic and acidic residues" evidence="1">
    <location>
        <begin position="2021"/>
        <end position="2031"/>
    </location>
</feature>
<feature type="region of interest" description="Disordered" evidence="1">
    <location>
        <begin position="1184"/>
        <end position="1272"/>
    </location>
</feature>